<dbReference type="AlphaFoldDB" id="A0A1G9LRW6"/>
<dbReference type="STRING" id="144026.SAMN04488568_101179"/>
<dbReference type="PANTHER" id="PTHR45772">
    <property type="entry name" value="CONSERVED COMPONENT OF ABC TRANSPORTER FOR NATURAL AMINO ACIDS-RELATED"/>
    <property type="match status" value="1"/>
</dbReference>
<feature type="domain" description="ABC transporter" evidence="4">
    <location>
        <begin position="5"/>
        <end position="251"/>
    </location>
</feature>
<dbReference type="FunFam" id="3.40.50.300:FF:000421">
    <property type="entry name" value="Branched-chain amino acid ABC transporter ATP-binding protein"/>
    <property type="match status" value="1"/>
</dbReference>
<gene>
    <name evidence="5" type="ORF">SAMN04488568_101179</name>
</gene>
<proteinExistence type="predicted"/>
<dbReference type="Pfam" id="PF12399">
    <property type="entry name" value="BCA_ABC_TP_C"/>
    <property type="match status" value="1"/>
</dbReference>
<keyword evidence="6" id="KW-1185">Reference proteome</keyword>
<dbReference type="InterPro" id="IPR003593">
    <property type="entry name" value="AAA+_ATPase"/>
</dbReference>
<dbReference type="SUPFAM" id="SSF52540">
    <property type="entry name" value="P-loop containing nucleoside triphosphate hydrolases"/>
    <property type="match status" value="1"/>
</dbReference>
<evidence type="ECO:0000313" key="6">
    <source>
        <dbReference type="Proteomes" id="UP000199759"/>
    </source>
</evidence>
<evidence type="ECO:0000256" key="2">
    <source>
        <dbReference type="ARBA" id="ARBA00022741"/>
    </source>
</evidence>
<dbReference type="InterPro" id="IPR003439">
    <property type="entry name" value="ABC_transporter-like_ATP-bd"/>
</dbReference>
<dbReference type="PANTHER" id="PTHR45772:SF9">
    <property type="entry name" value="CONSERVED COMPONENT OF ABC TRANSPORTER FOR NATURAL AMINO ACIDS"/>
    <property type="match status" value="1"/>
</dbReference>
<evidence type="ECO:0000259" key="4">
    <source>
        <dbReference type="PROSITE" id="PS50893"/>
    </source>
</evidence>
<keyword evidence="2" id="KW-0547">Nucleotide-binding</keyword>
<dbReference type="RefSeq" id="WP_233342238.1">
    <property type="nucleotide sequence ID" value="NZ_FNHG01000001.1"/>
</dbReference>
<dbReference type="EMBL" id="FNHG01000001">
    <property type="protein sequence ID" value="SDL64527.1"/>
    <property type="molecule type" value="Genomic_DNA"/>
</dbReference>
<dbReference type="Proteomes" id="UP000199759">
    <property type="component" value="Unassembled WGS sequence"/>
</dbReference>
<dbReference type="GO" id="GO:0005886">
    <property type="term" value="C:plasma membrane"/>
    <property type="evidence" value="ECO:0007669"/>
    <property type="project" value="TreeGrafter"/>
</dbReference>
<keyword evidence="3 5" id="KW-0067">ATP-binding</keyword>
<evidence type="ECO:0000256" key="3">
    <source>
        <dbReference type="ARBA" id="ARBA00022840"/>
    </source>
</evidence>
<sequence>MPNLLQIQALSLSFGGLHAVRDVTLDVRSDEILGLIGPNGAGKTSLINCLSGLYRPTSGQIQFAGHDLARQDAWRIRRLGVSRTFQNISLISELSVLDNVLVGGHSAGAAGYWASVITWSNRKERALRADAIALCERLGLADCLNELPSELPYGTQKRIELARALVHRPDLLLADEPAAGLSHGEVNEFGELLRDLRQEMGLTLILVEHHMGLINAICDRVAVMVSGRLVALGTPETIRNDEAVRAAYLGGAGEAA</sequence>
<dbReference type="CDD" id="cd03219">
    <property type="entry name" value="ABC_Mj1267_LivG_branched"/>
    <property type="match status" value="1"/>
</dbReference>
<protein>
    <submittedName>
        <fullName evidence="5">Amino acid/amide ABC transporter ATP-binding protein 1, HAAT family</fullName>
    </submittedName>
</protein>
<evidence type="ECO:0000256" key="1">
    <source>
        <dbReference type="ARBA" id="ARBA00022448"/>
    </source>
</evidence>
<dbReference type="SMART" id="SM00382">
    <property type="entry name" value="AAA"/>
    <property type="match status" value="1"/>
</dbReference>
<reference evidence="5 6" key="1">
    <citation type="submission" date="2016-10" db="EMBL/GenBank/DDBJ databases">
        <authorList>
            <person name="de Groot N.N."/>
        </authorList>
    </citation>
    <scope>NUCLEOTIDE SEQUENCE [LARGE SCALE GENOMIC DNA]</scope>
    <source>
        <strain evidence="5 6">DSM 16077</strain>
    </source>
</reference>
<name>A0A1G9LRW6_9PROT</name>
<dbReference type="InterPro" id="IPR027417">
    <property type="entry name" value="P-loop_NTPase"/>
</dbReference>
<dbReference type="Gene3D" id="3.40.50.300">
    <property type="entry name" value="P-loop containing nucleotide triphosphate hydrolases"/>
    <property type="match status" value="1"/>
</dbReference>
<dbReference type="Pfam" id="PF00005">
    <property type="entry name" value="ABC_tran"/>
    <property type="match status" value="1"/>
</dbReference>
<evidence type="ECO:0000313" key="5">
    <source>
        <dbReference type="EMBL" id="SDL64527.1"/>
    </source>
</evidence>
<organism evidence="5 6">
    <name type="scientific">Maricaulis salignorans</name>
    <dbReference type="NCBI Taxonomy" id="144026"/>
    <lineage>
        <taxon>Bacteria</taxon>
        <taxon>Pseudomonadati</taxon>
        <taxon>Pseudomonadota</taxon>
        <taxon>Alphaproteobacteria</taxon>
        <taxon>Maricaulales</taxon>
        <taxon>Maricaulaceae</taxon>
        <taxon>Maricaulis</taxon>
    </lineage>
</organism>
<dbReference type="GO" id="GO:0005524">
    <property type="term" value="F:ATP binding"/>
    <property type="evidence" value="ECO:0007669"/>
    <property type="project" value="UniProtKB-KW"/>
</dbReference>
<accession>A0A1G9LRW6</accession>
<dbReference type="InterPro" id="IPR032823">
    <property type="entry name" value="BCA_ABC_TP_C"/>
</dbReference>
<keyword evidence="1" id="KW-0813">Transport</keyword>
<dbReference type="InterPro" id="IPR051120">
    <property type="entry name" value="ABC_AA/LPS_Transport"/>
</dbReference>
<dbReference type="PROSITE" id="PS50893">
    <property type="entry name" value="ABC_TRANSPORTER_2"/>
    <property type="match status" value="1"/>
</dbReference>
<dbReference type="GO" id="GO:0016887">
    <property type="term" value="F:ATP hydrolysis activity"/>
    <property type="evidence" value="ECO:0007669"/>
    <property type="project" value="InterPro"/>
</dbReference>